<evidence type="ECO:0000256" key="1">
    <source>
        <dbReference type="ARBA" id="ARBA00005820"/>
    </source>
</evidence>
<evidence type="ECO:0000313" key="11">
    <source>
        <dbReference type="EMBL" id="AKZ60503.1"/>
    </source>
</evidence>
<dbReference type="CDD" id="cd15831">
    <property type="entry name" value="BTAD"/>
    <property type="match status" value="1"/>
</dbReference>
<keyword evidence="7" id="KW-0175">Coiled coil</keyword>
<dbReference type="EMBL" id="CP012382">
    <property type="protein sequence ID" value="AKZ53260.1"/>
    <property type="molecule type" value="Genomic_DNA"/>
</dbReference>
<dbReference type="EMBL" id="CP012382">
    <property type="protein sequence ID" value="AKZ60503.1"/>
    <property type="molecule type" value="Genomic_DNA"/>
</dbReference>
<feature type="compositionally biased region" description="Gly residues" evidence="8">
    <location>
        <begin position="288"/>
        <end position="313"/>
    </location>
</feature>
<feature type="DNA-binding region" description="OmpR/PhoB-type" evidence="6">
    <location>
        <begin position="1"/>
        <end position="103"/>
    </location>
</feature>
<reference evidence="14" key="4">
    <citation type="journal article" date="2015" name="J. Biotechnol.">
        <title>Complete genome sequence of Streptomyces ambofaciens ATCC 23877, the spiramycin producer.</title>
        <authorList>
            <person name="Thibessard A."/>
            <person name="Haas D."/>
            <person name="Gerbaud C."/>
            <person name="Aigle B."/>
            <person name="Lautru S."/>
            <person name="Pernodet J.L."/>
            <person name="Leblond P."/>
        </authorList>
    </citation>
    <scope>NUCLEOTIDE SEQUENCE [LARGE SCALE GENOMIC DNA]</scope>
    <source>
        <strain evidence="14">ATCC 23877 / 3486 / DSM 40053 / JCM 4204 / NBRC 12836 / NRRL B-2516</strain>
    </source>
</reference>
<dbReference type="PROSITE" id="PS51755">
    <property type="entry name" value="OMPR_PHOB"/>
    <property type="match status" value="1"/>
</dbReference>
<proteinExistence type="inferred from homology"/>
<dbReference type="InterPro" id="IPR005158">
    <property type="entry name" value="BTAD"/>
</dbReference>
<keyword evidence="5" id="KW-0804">Transcription</keyword>
<keyword evidence="2" id="KW-0902">Two-component regulatory system</keyword>
<dbReference type="GO" id="GO:0000160">
    <property type="term" value="P:phosphorelay signal transduction system"/>
    <property type="evidence" value="ECO:0007669"/>
    <property type="project" value="UniProtKB-KW"/>
</dbReference>
<dbReference type="Proteomes" id="UP000061018">
    <property type="component" value="Chromosome"/>
</dbReference>
<accession>Q1RQQ5</accession>
<dbReference type="GO" id="GO:0003677">
    <property type="term" value="F:DNA binding"/>
    <property type="evidence" value="ECO:0007669"/>
    <property type="project" value="UniProtKB-UniRule"/>
</dbReference>
<evidence type="ECO:0000256" key="8">
    <source>
        <dbReference type="SAM" id="MobiDB-lite"/>
    </source>
</evidence>
<dbReference type="InterPro" id="IPR011990">
    <property type="entry name" value="TPR-like_helical_dom_sf"/>
</dbReference>
<feature type="compositionally biased region" description="Pro residues" evidence="8">
    <location>
        <begin position="75"/>
        <end position="88"/>
    </location>
</feature>
<evidence type="ECO:0000256" key="4">
    <source>
        <dbReference type="ARBA" id="ARBA00023125"/>
    </source>
</evidence>
<evidence type="ECO:0000256" key="3">
    <source>
        <dbReference type="ARBA" id="ARBA00023015"/>
    </source>
</evidence>
<evidence type="ECO:0000256" key="5">
    <source>
        <dbReference type="ARBA" id="ARBA00023163"/>
    </source>
</evidence>
<reference evidence="13" key="2">
    <citation type="journal article" date="2006" name="Microbiology (Mosc.)">
        <title>Multiple biosynthetic and uptake systems mediate siderophore-dependent iron acquisition in Streptomyces coelicolor A3(2) and Streptomyces ambofaciens ATCC 23877.</title>
        <authorList>
            <person name="Barona-Gomez F."/>
            <person name="Lautru S."/>
            <person name="Francou F.X."/>
            <person name="Leblond P."/>
            <person name="Pernodet J.L."/>
            <person name="Challis G.L."/>
        </authorList>
    </citation>
    <scope>NUCLEOTIDE SEQUENCE</scope>
    <source>
        <strain evidence="13">ATCC 23877</strain>
    </source>
</reference>
<dbReference type="InterPro" id="IPR036388">
    <property type="entry name" value="WH-like_DNA-bd_sf"/>
</dbReference>
<dbReference type="Gene3D" id="1.10.10.10">
    <property type="entry name" value="Winged helix-like DNA-binding domain superfamily/Winged helix DNA-binding domain"/>
    <property type="match status" value="1"/>
</dbReference>
<dbReference type="AlphaFoldDB" id="Q1RQQ5"/>
<keyword evidence="4 6" id="KW-0238">DNA-binding</keyword>
<name>Q1RQQ5_STRA7</name>
<feature type="coiled-coil region" evidence="7">
    <location>
        <begin position="320"/>
        <end position="347"/>
    </location>
</feature>
<comment type="similarity">
    <text evidence="1">Belongs to the AfsR/DnrI/RedD regulatory family.</text>
</comment>
<evidence type="ECO:0000313" key="14">
    <source>
        <dbReference type="Proteomes" id="UP000061018"/>
    </source>
</evidence>
<reference evidence="10" key="5">
    <citation type="submission" date="2015-07" db="EMBL/GenBank/DDBJ databases">
        <title>Complete genome sequence of Streptomyces ambofaciens ATCC 23877, the spiramycin producer.</title>
        <authorList>
            <person name="Thibessard A."/>
            <person name="Haas D."/>
            <person name="Gerbaud C."/>
            <person name="Aigle B."/>
            <person name="Lautru S."/>
            <person name="Pernodet J.-L."/>
            <person name="Leblond P."/>
        </authorList>
    </citation>
    <scope>NUCLEOTIDE SEQUENCE [LARGE SCALE GENOMIC DNA]</scope>
    <source>
        <strain evidence="10">ATCC 23877</strain>
    </source>
</reference>
<dbReference type="EMBL" id="AJ937741">
    <property type="protein sequence ID" value="CAI78384.1"/>
    <property type="molecule type" value="Genomic_DNA"/>
</dbReference>
<gene>
    <name evidence="12" type="primary">alpU</name>
    <name evidence="10" type="ORF">SAM23877_0211</name>
    <name evidence="11" type="ORF">SAM23877_7462</name>
    <name evidence="13" type="ORF">SAMT0180</name>
    <name evidence="12" type="ORF">SAMT0181</name>
</gene>
<dbReference type="PANTHER" id="PTHR35807">
    <property type="entry name" value="TRANSCRIPTIONAL REGULATOR REDD-RELATED"/>
    <property type="match status" value="1"/>
</dbReference>
<protein>
    <submittedName>
        <fullName evidence="10 12">SARP family pathway specific regulatory protein</fullName>
    </submittedName>
</protein>
<organism evidence="12">
    <name type="scientific">Streptomyces ambofaciens (strain ATCC 23877 / 3486 / DSM 40053 / JCM 4204 / NBRC 12836 / NRRL B-2516)</name>
    <dbReference type="NCBI Taxonomy" id="278992"/>
    <lineage>
        <taxon>Bacteria</taxon>
        <taxon>Bacillati</taxon>
        <taxon>Actinomycetota</taxon>
        <taxon>Actinomycetes</taxon>
        <taxon>Kitasatosporales</taxon>
        <taxon>Streptomycetaceae</taxon>
        <taxon>Streptomyces</taxon>
    </lineage>
</organism>
<dbReference type="EMBL" id="AJ937740">
    <property type="protein sequence ID" value="CAI78110.1"/>
    <property type="molecule type" value="Genomic_DNA"/>
</dbReference>
<dbReference type="InterPro" id="IPR001867">
    <property type="entry name" value="OmpR/PhoB-type_DNA-bd"/>
</dbReference>
<dbReference type="GO" id="GO:0006355">
    <property type="term" value="P:regulation of DNA-templated transcription"/>
    <property type="evidence" value="ECO:0007669"/>
    <property type="project" value="InterPro"/>
</dbReference>
<feature type="region of interest" description="Disordered" evidence="8">
    <location>
        <begin position="283"/>
        <end position="313"/>
    </location>
</feature>
<dbReference type="PANTHER" id="PTHR35807:SF1">
    <property type="entry name" value="TRANSCRIPTIONAL REGULATOR REDD"/>
    <property type="match status" value="1"/>
</dbReference>
<dbReference type="Gene3D" id="1.25.40.10">
    <property type="entry name" value="Tetratricopeptide repeat domain"/>
    <property type="match status" value="1"/>
</dbReference>
<dbReference type="KEGG" id="samb:SAM23877_7462"/>
<dbReference type="SUPFAM" id="SSF46894">
    <property type="entry name" value="C-terminal effector domain of the bipartite response regulators"/>
    <property type="match status" value="1"/>
</dbReference>
<reference evidence="13" key="3">
    <citation type="journal article" date="2006" name="Mol. Biol. Evol.">
        <title>Evolution of the terminal regions of the Streptomyces linear chromosome.</title>
        <authorList>
            <person name="Choulet F."/>
            <person name="Aigle B."/>
            <person name="Gallois A."/>
            <person name="Mangenot S."/>
            <person name="Gerbaud C."/>
            <person name="Truong C."/>
            <person name="Francou F.X."/>
            <person name="Fourrier C."/>
            <person name="Guerineau M."/>
            <person name="Decaris B."/>
            <person name="Barbe V."/>
            <person name="Pernodet J.L."/>
            <person name="Leblond P."/>
        </authorList>
    </citation>
    <scope>NUCLEOTIDE SEQUENCE</scope>
    <source>
        <strain evidence="13">ATCC 23877</strain>
    </source>
</reference>
<evidence type="ECO:0000313" key="10">
    <source>
        <dbReference type="EMBL" id="AKZ53260.1"/>
    </source>
</evidence>
<feature type="domain" description="OmpR/PhoB-type" evidence="9">
    <location>
        <begin position="1"/>
        <end position="103"/>
    </location>
</feature>
<evidence type="ECO:0000313" key="13">
    <source>
        <dbReference type="EMBL" id="CAJ87889.1"/>
    </source>
</evidence>
<keyword evidence="3" id="KW-0805">Transcription regulation</keyword>
<dbReference type="SMART" id="SM01043">
    <property type="entry name" value="BTAD"/>
    <property type="match status" value="1"/>
</dbReference>
<evidence type="ECO:0000256" key="2">
    <source>
        <dbReference type="ARBA" id="ARBA00023012"/>
    </source>
</evidence>
<dbReference type="STRING" id="1889.SAM40697_0186"/>
<sequence length="352" mass="36325">MEFRILGAVQIHDERAGVRIVPRGAKQRALLGALIVRAGQVVPSERLVDELWGAHPPANAANALQAHVARLRRLLPPPPAPAPAPGPLAGPASVPLPGRGSGSGCGCAPGSGCGCGPSSRPWLESCPPGYVLRLGPATTDAQRFDRLAARAGVLAASAPGCAADVLRQALALWRGPALHGSGQGPLCSGGAALLEERRLLALESLFDASLRADRGAEITGELQELVAVHPLRERFQEQLMAALELCGRRAEALGAYERARRRLARELGVGPGAVLRGRREAILHGTAPGPGTGTGPGSGSGPGTGPGMEEGGAGAVGAELECLRAHVELLRREQRELSGRIARLTARHGWGP</sequence>
<reference evidence="12" key="1">
    <citation type="journal article" date="2006" name="J. Bacteriol.">
        <title>Intraspecific variability of the terminal inverted repeats of the linear chromosome of Streptomyces ambofaciens.</title>
        <authorList>
            <person name="Choulet F."/>
            <person name="Gallois A."/>
            <person name="Aigle B."/>
            <person name="Mangenot S."/>
            <person name="Gerbaud C."/>
            <person name="Truong C."/>
            <person name="Francou F.X."/>
            <person name="Borges F."/>
            <person name="Fourrier C."/>
            <person name="Guerineau M."/>
            <person name="Decaris B."/>
            <person name="Barbe V."/>
            <person name="Pernodet J.L."/>
            <person name="Leblond P."/>
        </authorList>
    </citation>
    <scope>NUCLEOTIDE SEQUENCE</scope>
    <source>
        <strain evidence="12">ATCC 23877</strain>
    </source>
</reference>
<evidence type="ECO:0000256" key="6">
    <source>
        <dbReference type="PROSITE-ProRule" id="PRU01091"/>
    </source>
</evidence>
<dbReference type="InterPro" id="IPR016032">
    <property type="entry name" value="Sig_transdc_resp-reg_C-effctor"/>
</dbReference>
<dbReference type="InterPro" id="IPR051677">
    <property type="entry name" value="AfsR-DnrI-RedD_regulator"/>
</dbReference>
<dbReference type="EMBL" id="AM238664">
    <property type="protein sequence ID" value="CAJ87889.1"/>
    <property type="molecule type" value="Genomic_DNA"/>
</dbReference>
<feature type="region of interest" description="Disordered" evidence="8">
    <location>
        <begin position="75"/>
        <end position="95"/>
    </location>
</feature>
<dbReference type="Pfam" id="PF03704">
    <property type="entry name" value="BTAD"/>
    <property type="match status" value="1"/>
</dbReference>
<dbReference type="SUPFAM" id="SSF48452">
    <property type="entry name" value="TPR-like"/>
    <property type="match status" value="1"/>
</dbReference>
<dbReference type="EMBL" id="AM238663">
    <property type="protein sequence ID" value="CAJ89167.1"/>
    <property type="molecule type" value="Genomic_DNA"/>
</dbReference>
<dbReference type="SMART" id="SM00862">
    <property type="entry name" value="Trans_reg_C"/>
    <property type="match status" value="1"/>
</dbReference>
<dbReference type="Pfam" id="PF00486">
    <property type="entry name" value="Trans_reg_C"/>
    <property type="match status" value="1"/>
</dbReference>
<evidence type="ECO:0000256" key="7">
    <source>
        <dbReference type="SAM" id="Coils"/>
    </source>
</evidence>
<dbReference type="KEGG" id="samb:SAM23877_0211"/>
<evidence type="ECO:0000259" key="9">
    <source>
        <dbReference type="PROSITE" id="PS51755"/>
    </source>
</evidence>
<evidence type="ECO:0000313" key="12">
    <source>
        <dbReference type="EMBL" id="CAI78384.1"/>
    </source>
</evidence>